<dbReference type="PANTHER" id="PTHR23346">
    <property type="entry name" value="TRANSLATIONAL ACTIVATOR GCN1-RELATED"/>
    <property type="match status" value="1"/>
</dbReference>
<sequence length="2671" mass="295866">MYKWGQIEPVLDKLCYDSQLLVRTPVLKSIHEQLQGGHVKETEQLDRISNCMLKTYAIYQDAESKGAVRQILEQVLRMEPVRLDTYLKFISGEVGSKLGTKAFADYMCFLEWLHMFLVFTSSSSSMFHEYARPLVQLHCSVTSGIELGLDNQERGMRAASKQNQHRRRIRKSLLQSSTKALVKVLEADEEYKYAALISETLVSQHAQLKLHPCGVVILTGALVNSIMRLVPRQPAHFNVFQGYVDKFGEYLGAEVMLGKNPPTVFCVEVALPTFLHEFVDKEFMVKYFVPSMEKCNLRSPEMSFGLAAEIYKLTNPNSIDLMSVFVSSKLMSQTLSAYKSTKEAVREATLNATRELLNSLTKETCDQDALQQFVAELFKSMKSNMHVDYKSTVARILTWVPTFSELVSNKILEGIHTYVIKESNEAALSLMLDAFLTHLGAVSVAADTYLASLGKGFQEKKLPIRKLWLVSFLSNVECLPAPIIERFEEPLLEFANEVLSKPSKMGPMPLVGLLSFWYRLHELQLDHFEAKFLTAVQNATSEEFTSSCLGFTWVYTTLSRVLPAESRLRAVHILEKLFPSYPKLIGNSIIEACKELFSDNSLTQVKESLSFRYSTPVFAALSQNIAERDALEVVLINMLIVTQCSELPIKQTWAELVMNAKFDPSRLVEKFAKNITDEANKIMLNPLLHDTKLGVAAANAVAYSAFINPEAMAPLLSDIISYGLDDMQLARLSSTDIEIWRGQDDQLVVNVLEKSNNKQTISKNSKDYETLKWEESIRKKQQIKSGSTKKLTKEEQILVNQQLEKEKSIRAHVNNCRLSIKRSIQLISVLTRGAAQINNGAGTWYPIAVNKLLDILHQERFMEIVGSSGTETFLQLSTLVTNSMGTMRYMLGVATLRTCQIPLQADLQESSLSDLISTVLFKAKFASDKKPFDATSLAYILPLLIRVLEEGKRVAVLRADKPIGNTEFVEEDKEEEHLLLALEIISSHAEAFLDPSIPRGCIVGVLLMLLAVPSKAKLAKDCFMSLCRNISMSPSKDDIKLLLENLMSSNSFVRGTILEALDDEFELHPFMDSSPELFICMHDEDTSNSEVAEFIWEFNNFKVSEGMLVDLLKFFDQSDSGLRLFVAKSFTAAVLSLMQESTDLFVRALNMLIDLYSTKARPAEAVLDEFGLVAVAASEQKDPWQERSTIAITFKHMAHLFSDNNDILTFVKFLAESGPLGDVNDLVRQEMKEAGIEVIKLHGAKTIEDLIPIFESSLSSASDITVKQNVIILYGSLARHLNVADPRLNIIVERLLVTLDTPSEDVQHAAAVCISPLVPLFQERVGTYVEALFMKLFDSTLSDSTRRGAAWGIAGLVKGYGISALSKFDIIRNLAEVSEDKKDPKRRESVAYAFECLSKSLNKFFEPYVIEVLPNILKNLGDSVPEVRSATAEATKSIMSHTTSYGVKKLIPVAISNLDDMSWRTKRGSVELLGNMAYLDPTQLSASLSIIVPEIVGVLNDSHKEVRKAADQALKRFGEVIRNPEIQKLVPTLIKAIGDPTAHTEAALDALIQTQFRHYIDGPSLALIIHVIHRGMRDRSANTKRKACKIVGNMAILVDTKDLVPYLQQLIDEVEVAMVDPVPQTRATAARALGALVERLGEDQFPDLIPRLLSTLSDDSKSGDRLGSAQALAEVISGLGLSKLDELLPTILNGVTSYRAYIREGFMPLLLFLPVCFGSQFAPYINQIIQPILSGLADSDENIRDVAFKAGKLIVKNYAKKAIDLLLPELERGMFDENERIRLSSVQLSGDLLFQVTGISAHNEFSEEDADAEHELSGQMVEVLGEERRDRILSALFICRNDSSGIVRATTIDIWKALVPNTPRTIKDILPTLTSLVVVHLASSSSTLRHIAAQSLGDLVRRVGGNALSQLLGSLDASLQTNSDQNSRQGVCIALRELISSSNVDSLMEFEDTIVNILRNTLVDESESVRESAALSFDKYQDAVGRVAIDKVIPYLLNILESSENSEYALLALQEIISTKSEVIFPILIPSLLAPPMDAFKARAMGSLAEVAGVALYKRLSAIINALVNAMIDPEVDETAKESIINAIDKVLSSVSSEDGVHPLLQQIMALLKHANIEKRVVTLGRLPTFFKNTVLDYSIYTADIVSQAILSLDADDERIVKGNFEMLSTLVKLQDKQMLERLVKPSLQALQLTGKPGEDLMAFSLPNGPNCILPIFLQGLVYGSSEDRESSALGIADIVSKTPAANLRPYVTVITGPLIRVVGERSSSDIKAAILYALNVLFSKVPQFLRPFIPQLQRTFVKSLSDSTNETLRLRAAKALGTLIQYQPRIDPLVVELVTGAQQATERGVRTAILKALLEVVSKAGSKISEASKANIIRLVEQEMASTDSKFAVAYAKLLGALSEIMSPEEAQTILHEKVLESNFEDATGRFAVLTLNSILRDAPVHVFTADLNQYVDFLVAATDSSNPFISDNGIVAVGKLLLLNGEVKSPHSKVAAEEPFTLEEEQIVKLISQLARCMLRPRSSSLDSRFLSLVVVRTLCRYQYASCIAPHLTLLAASTFACLRDTVIPVKLSSEKAYLAMFRLVDEKDMDTFNAWSSGTLPDPLPTAVGTTVALRSITDYTRRVGARLAKVERDRIAAGGDAETMFSDRYEDESEIWAVGGVDLNTDV</sequence>
<feature type="domain" description="TOG" evidence="5">
    <location>
        <begin position="1635"/>
        <end position="1935"/>
    </location>
</feature>
<reference evidence="7" key="2">
    <citation type="journal article" date="2013" name="G3 (Bethesda)">
        <title>Genomes of Ashbya fungi isolated from insects reveal four mating-type loci, numerous translocations, lack of transposons, and distinct gene duplications.</title>
        <authorList>
            <person name="Dietrich F.S."/>
            <person name="Voegeli S."/>
            <person name="Kuo S."/>
            <person name="Philippsen P."/>
        </authorList>
    </citation>
    <scope>GENOME REANNOTATION</scope>
    <source>
        <strain evidence="7">ATCC 10895 / CBS 109.51 / FGSC 9923 / NRRL Y-1056</strain>
    </source>
</reference>
<dbReference type="FunCoup" id="Q754A3">
    <property type="interactions" value="1536"/>
</dbReference>
<feature type="repeat" description="HEAT" evidence="4">
    <location>
        <begin position="1603"/>
        <end position="1648"/>
    </location>
</feature>
<dbReference type="FunFam" id="1.25.10.10:FF:000090">
    <property type="entry name" value="eIF-2-alpha kinase activator GCN1"/>
    <property type="match status" value="1"/>
</dbReference>
<keyword evidence="2" id="KW-0677">Repeat</keyword>
<comment type="similarity">
    <text evidence="1">Belongs to the GCN1 family.</text>
</comment>
<reference evidence="6 7" key="1">
    <citation type="journal article" date="2004" name="Science">
        <title>The Ashbya gossypii genome as a tool for mapping the ancient Saccharomyces cerevisiae genome.</title>
        <authorList>
            <person name="Dietrich F.S."/>
            <person name="Voegeli S."/>
            <person name="Brachat S."/>
            <person name="Lerch A."/>
            <person name="Gates K."/>
            <person name="Steiner S."/>
            <person name="Mohr C."/>
            <person name="Pohlmann R."/>
            <person name="Luedi P."/>
            <person name="Choi S."/>
            <person name="Wing R.A."/>
            <person name="Flavier A."/>
            <person name="Gaffney T.D."/>
            <person name="Philippsen P."/>
        </authorList>
    </citation>
    <scope>NUCLEOTIDE SEQUENCE [LARGE SCALE GENOMIC DNA]</scope>
    <source>
        <strain evidence="7">ATCC 10895 / CBS 109.51 / FGSC 9923 / NRRL Y-1056</strain>
    </source>
</reference>
<dbReference type="Pfam" id="PF23271">
    <property type="entry name" value="HEAT_GCN1"/>
    <property type="match status" value="1"/>
</dbReference>
<dbReference type="GO" id="GO:0019887">
    <property type="term" value="F:protein kinase regulator activity"/>
    <property type="evidence" value="ECO:0000318"/>
    <property type="project" value="GO_Central"/>
</dbReference>
<feature type="repeat" description="HEAT" evidence="4">
    <location>
        <begin position="1412"/>
        <end position="1450"/>
    </location>
</feature>
<evidence type="ECO:0000256" key="2">
    <source>
        <dbReference type="ARBA" id="ARBA00022737"/>
    </source>
</evidence>
<dbReference type="eggNOG" id="KOG1242">
    <property type="taxonomic scope" value="Eukaryota"/>
</dbReference>
<dbReference type="GO" id="GO:0030295">
    <property type="term" value="F:protein kinase activator activity"/>
    <property type="evidence" value="ECO:0007669"/>
    <property type="project" value="UniProtKB-ARBA"/>
</dbReference>
<dbReference type="PROSITE" id="PS50077">
    <property type="entry name" value="HEAT_REPEAT"/>
    <property type="match status" value="5"/>
</dbReference>
<feature type="repeat" description="HEAT" evidence="4">
    <location>
        <begin position="1648"/>
        <end position="1687"/>
    </location>
</feature>
<accession>Q754A3</accession>
<protein>
    <recommendedName>
        <fullName evidence="3">eIF-2-alpha kinase activator GCN1</fullName>
    </recommendedName>
</protein>
<organism evidence="6 7">
    <name type="scientific">Eremothecium gossypii (strain ATCC 10895 / CBS 109.51 / FGSC 9923 / NRRL Y-1056)</name>
    <name type="common">Yeast</name>
    <name type="synonym">Ashbya gossypii</name>
    <dbReference type="NCBI Taxonomy" id="284811"/>
    <lineage>
        <taxon>Eukaryota</taxon>
        <taxon>Fungi</taxon>
        <taxon>Dikarya</taxon>
        <taxon>Ascomycota</taxon>
        <taxon>Saccharomycotina</taxon>
        <taxon>Saccharomycetes</taxon>
        <taxon>Saccharomycetales</taxon>
        <taxon>Saccharomycetaceae</taxon>
        <taxon>Eremothecium</taxon>
    </lineage>
</organism>
<dbReference type="HOGENOM" id="CLU_000504_2_0_1"/>
<dbReference type="Pfam" id="PF24916">
    <property type="entry name" value="HEAT_GCN1_fung"/>
    <property type="match status" value="1"/>
</dbReference>
<dbReference type="Pfam" id="PF24984">
    <property type="entry name" value="HEAT_EF3_GNC1"/>
    <property type="match status" value="1"/>
</dbReference>
<feature type="domain" description="TOG" evidence="5">
    <location>
        <begin position="1319"/>
        <end position="1550"/>
    </location>
</feature>
<dbReference type="Pfam" id="PF24987">
    <property type="entry name" value="HEAT_EF3_N"/>
    <property type="match status" value="1"/>
</dbReference>
<dbReference type="RefSeq" id="NP_985716.2">
    <property type="nucleotide sequence ID" value="NM_211070.2"/>
</dbReference>
<dbReference type="OrthoDB" id="5148094at2759"/>
<dbReference type="STRING" id="284811.Q754A3"/>
<dbReference type="Pfam" id="PF25801">
    <property type="entry name" value="HEAT_GCN1_C_2"/>
    <property type="match status" value="1"/>
</dbReference>
<keyword evidence="7" id="KW-1185">Reference proteome</keyword>
<evidence type="ECO:0000256" key="4">
    <source>
        <dbReference type="PROSITE-ProRule" id="PRU00103"/>
    </source>
</evidence>
<dbReference type="KEGG" id="ago:AGOS_AFR169W"/>
<evidence type="ECO:0000259" key="5">
    <source>
        <dbReference type="SMART" id="SM01349"/>
    </source>
</evidence>
<dbReference type="InterPro" id="IPR021133">
    <property type="entry name" value="HEAT_type_2"/>
</dbReference>
<feature type="repeat" description="HEAT" evidence="4">
    <location>
        <begin position="1491"/>
        <end position="1529"/>
    </location>
</feature>
<dbReference type="InterPro" id="IPR034085">
    <property type="entry name" value="TOG"/>
</dbReference>
<dbReference type="SUPFAM" id="SSF48371">
    <property type="entry name" value="ARM repeat"/>
    <property type="match status" value="4"/>
</dbReference>
<dbReference type="SMART" id="SM01349">
    <property type="entry name" value="TOG"/>
    <property type="match status" value="2"/>
</dbReference>
<evidence type="ECO:0000313" key="6">
    <source>
        <dbReference type="EMBL" id="AAS53540.2"/>
    </source>
</evidence>
<dbReference type="InterPro" id="IPR011989">
    <property type="entry name" value="ARM-like"/>
</dbReference>
<proteinExistence type="inferred from homology"/>
<feature type="repeat" description="HEAT" evidence="4">
    <location>
        <begin position="1869"/>
        <end position="1911"/>
    </location>
</feature>
<evidence type="ECO:0000256" key="3">
    <source>
        <dbReference type="ARBA" id="ARBA00072275"/>
    </source>
</evidence>
<dbReference type="Pfam" id="PF24993">
    <property type="entry name" value="GNC1_N"/>
    <property type="match status" value="1"/>
</dbReference>
<dbReference type="OMA" id="KYATQRG"/>
<dbReference type="PANTHER" id="PTHR23346:SF7">
    <property type="entry name" value="STALLED RIBOSOME SENSOR GCN1"/>
    <property type="match status" value="1"/>
</dbReference>
<dbReference type="InterPro" id="IPR022716">
    <property type="entry name" value="Gcn1_N"/>
</dbReference>
<dbReference type="GO" id="GO:0006417">
    <property type="term" value="P:regulation of translation"/>
    <property type="evidence" value="ECO:0000318"/>
    <property type="project" value="GO_Central"/>
</dbReference>
<dbReference type="GeneID" id="4621973"/>
<dbReference type="Proteomes" id="UP000000591">
    <property type="component" value="Chromosome VI"/>
</dbReference>
<gene>
    <name evidence="6" type="ORF">AGOS_AFR169W</name>
</gene>
<dbReference type="InterPro" id="IPR056810">
    <property type="entry name" value="GNC1-like_N"/>
</dbReference>
<dbReference type="InParanoid" id="Q754A3"/>
<dbReference type="GO" id="GO:0034198">
    <property type="term" value="P:cellular response to amino acid starvation"/>
    <property type="evidence" value="ECO:0000318"/>
    <property type="project" value="GO_Central"/>
</dbReference>
<dbReference type="GO" id="GO:0005829">
    <property type="term" value="C:cytosol"/>
    <property type="evidence" value="ECO:0000318"/>
    <property type="project" value="GO_Central"/>
</dbReference>
<dbReference type="InterPro" id="IPR057546">
    <property type="entry name" value="HEAT_GCN1"/>
</dbReference>
<evidence type="ECO:0000256" key="1">
    <source>
        <dbReference type="ARBA" id="ARBA00007366"/>
    </source>
</evidence>
<dbReference type="GO" id="GO:1904688">
    <property type="term" value="P:regulation of cytoplasmic translational initiation"/>
    <property type="evidence" value="ECO:0007669"/>
    <property type="project" value="UniProtKB-ARBA"/>
</dbReference>
<dbReference type="Pfam" id="PF12074">
    <property type="entry name" value="Gcn1_N"/>
    <property type="match status" value="2"/>
</dbReference>
<name>Q754A3_EREGS</name>
<dbReference type="InterPro" id="IPR056809">
    <property type="entry name" value="HEAT_GCN1_fung"/>
</dbReference>
<dbReference type="Gene3D" id="1.25.10.10">
    <property type="entry name" value="Leucine-rich Repeat Variant"/>
    <property type="match status" value="4"/>
</dbReference>
<dbReference type="EMBL" id="AE016819">
    <property type="protein sequence ID" value="AAS53540.2"/>
    <property type="molecule type" value="Genomic_DNA"/>
</dbReference>
<evidence type="ECO:0000313" key="7">
    <source>
        <dbReference type="Proteomes" id="UP000000591"/>
    </source>
</evidence>
<dbReference type="InterPro" id="IPR016024">
    <property type="entry name" value="ARM-type_fold"/>
</dbReference>